<dbReference type="GeneID" id="33559089"/>
<feature type="compositionally biased region" description="Basic and acidic residues" evidence="11">
    <location>
        <begin position="106"/>
        <end position="117"/>
    </location>
</feature>
<dbReference type="FunFam" id="2.20.25.190:FF:000001">
    <property type="entry name" value="Transcription elongation factor 1 homolog"/>
    <property type="match status" value="1"/>
</dbReference>
<dbReference type="PANTHER" id="PTHR20934">
    <property type="entry name" value="TRANSCRIPTION ELONGATION FACTOR 1 HOMOLOG"/>
    <property type="match status" value="1"/>
</dbReference>
<evidence type="ECO:0000256" key="5">
    <source>
        <dbReference type="ARBA" id="ARBA00022771"/>
    </source>
</evidence>
<evidence type="ECO:0000256" key="4">
    <source>
        <dbReference type="ARBA" id="ARBA00022723"/>
    </source>
</evidence>
<evidence type="ECO:0000256" key="10">
    <source>
        <dbReference type="RuleBase" id="RU364033"/>
    </source>
</evidence>
<feature type="compositionally biased region" description="Acidic residues" evidence="11">
    <location>
        <begin position="118"/>
        <end position="136"/>
    </location>
</feature>
<reference evidence="12 13" key="1">
    <citation type="submission" date="2017-03" db="EMBL/GenBank/DDBJ databases">
        <title>Widespread Adenine N6-methylation of Active Genes in Fungi.</title>
        <authorList>
            <consortium name="DOE Joint Genome Institute"/>
            <person name="Mondo S.J."/>
            <person name="Dannebaum R.O."/>
            <person name="Kuo R.C."/>
            <person name="Louie K.B."/>
            <person name="Bewick A.J."/>
            <person name="Labutti K."/>
            <person name="Haridas S."/>
            <person name="Kuo A."/>
            <person name="Salamov A."/>
            <person name="Ahrendt S.R."/>
            <person name="Lau R."/>
            <person name="Bowen B.P."/>
            <person name="Lipzen A."/>
            <person name="Sullivan W."/>
            <person name="Andreopoulos W.B."/>
            <person name="Clum A."/>
            <person name="Lindquist E."/>
            <person name="Daum C."/>
            <person name="Northen T.R."/>
            <person name="Ramamoorthy G."/>
            <person name="Schmitz R.J."/>
            <person name="Gryganskyi A."/>
            <person name="Culley D."/>
            <person name="Magnuson J."/>
            <person name="James T.Y."/>
            <person name="O'Malley M.A."/>
            <person name="Stajich J.E."/>
            <person name="Spatafora J.W."/>
            <person name="Visel A."/>
            <person name="Grigoriev I.V."/>
        </authorList>
    </citation>
    <scope>NUCLEOTIDE SEQUENCE [LARGE SCALE GENOMIC DNA]</scope>
    <source>
        <strain evidence="12 13">NRRL Y-17943</strain>
    </source>
</reference>
<comment type="subcellular location">
    <subcellularLocation>
        <location evidence="2 10">Nucleus</location>
    </subcellularLocation>
</comment>
<evidence type="ECO:0000256" key="3">
    <source>
        <dbReference type="ARBA" id="ARBA00009730"/>
    </source>
</evidence>
<organism evidence="12 13">
    <name type="scientific">Kockovaella imperatae</name>
    <dbReference type="NCBI Taxonomy" id="4999"/>
    <lineage>
        <taxon>Eukaryota</taxon>
        <taxon>Fungi</taxon>
        <taxon>Dikarya</taxon>
        <taxon>Basidiomycota</taxon>
        <taxon>Agaricomycotina</taxon>
        <taxon>Tremellomycetes</taxon>
        <taxon>Tremellales</taxon>
        <taxon>Cuniculitremaceae</taxon>
        <taxon>Kockovaella</taxon>
    </lineage>
</organism>
<dbReference type="EMBL" id="NBSH01000021">
    <property type="protein sequence ID" value="ORX33431.1"/>
    <property type="molecule type" value="Genomic_DNA"/>
</dbReference>
<feature type="compositionally biased region" description="Basic and acidic residues" evidence="11">
    <location>
        <begin position="170"/>
        <end position="179"/>
    </location>
</feature>
<dbReference type="OrthoDB" id="445983at2759"/>
<dbReference type="Pfam" id="PF05129">
    <property type="entry name" value="Zn_ribbon_Elf1"/>
    <property type="match status" value="1"/>
</dbReference>
<keyword evidence="6 10" id="KW-0862">Zinc</keyword>
<dbReference type="Proteomes" id="UP000193218">
    <property type="component" value="Unassembled WGS sequence"/>
</dbReference>
<dbReference type="Gene3D" id="2.20.25.190">
    <property type="match status" value="1"/>
</dbReference>
<dbReference type="InterPro" id="IPR007808">
    <property type="entry name" value="Elf1"/>
</dbReference>
<keyword evidence="7 10" id="KW-0805">Transcription regulation</keyword>
<dbReference type="GO" id="GO:0000993">
    <property type="term" value="F:RNA polymerase II complex binding"/>
    <property type="evidence" value="ECO:0007669"/>
    <property type="project" value="TreeGrafter"/>
</dbReference>
<evidence type="ECO:0000256" key="1">
    <source>
        <dbReference type="ARBA" id="ARBA00003357"/>
    </source>
</evidence>
<dbReference type="STRING" id="4999.A0A1Y1U5W7"/>
<evidence type="ECO:0000256" key="9">
    <source>
        <dbReference type="ARBA" id="ARBA00023242"/>
    </source>
</evidence>
<keyword evidence="12" id="KW-0648">Protein biosynthesis</keyword>
<keyword evidence="13" id="KW-1185">Reference proteome</keyword>
<keyword evidence="12" id="KW-0251">Elongation factor</keyword>
<comment type="function">
    <text evidence="1 10">Transcription elongation factor implicated in the maintenance of proper chromatin structure in actively transcribed regions.</text>
</comment>
<keyword evidence="4 10" id="KW-0479">Metal-binding</keyword>
<keyword evidence="5 10" id="KW-0863">Zinc-finger</keyword>
<dbReference type="RefSeq" id="XP_021867766.1">
    <property type="nucleotide sequence ID" value="XM_022017280.1"/>
</dbReference>
<evidence type="ECO:0000256" key="11">
    <source>
        <dbReference type="SAM" id="MobiDB-lite"/>
    </source>
</evidence>
<proteinExistence type="inferred from homology"/>
<keyword evidence="8 10" id="KW-0804">Transcription</keyword>
<dbReference type="GO" id="GO:0003746">
    <property type="term" value="F:translation elongation factor activity"/>
    <property type="evidence" value="ECO:0007669"/>
    <property type="project" value="UniProtKB-KW"/>
</dbReference>
<comment type="similarity">
    <text evidence="3 10">Belongs to the ELOF1 family.</text>
</comment>
<evidence type="ECO:0000256" key="6">
    <source>
        <dbReference type="ARBA" id="ARBA00022833"/>
    </source>
</evidence>
<evidence type="ECO:0000256" key="2">
    <source>
        <dbReference type="ARBA" id="ARBA00004123"/>
    </source>
</evidence>
<evidence type="ECO:0000313" key="12">
    <source>
        <dbReference type="EMBL" id="ORX33431.1"/>
    </source>
</evidence>
<sequence>MGKRKAASKQPTKKKSEPLATTFKCLFCNHEKVVSVKLDKQTMFGKLDCKNCRQYFQTPINNLSAAVDVYYDWVDACEEARARQPPKQRPIRGPGPTEVGPVSMDFESRRRLAANKDAEDEDEDAEGDEDEEDDVDDRPVSKNNAAPARRAPADYDDDDEDDVDDVDDERGDKRRRADLDSEDDSD</sequence>
<dbReference type="SUPFAM" id="SSF57783">
    <property type="entry name" value="Zinc beta-ribbon"/>
    <property type="match status" value="1"/>
</dbReference>
<feature type="compositionally biased region" description="Acidic residues" evidence="11">
    <location>
        <begin position="154"/>
        <end position="169"/>
    </location>
</feature>
<dbReference type="AlphaFoldDB" id="A0A1Y1U5W7"/>
<dbReference type="PANTHER" id="PTHR20934:SF0">
    <property type="entry name" value="TRANSCRIPTION ELONGATION FACTOR 1 HOMOLOG"/>
    <property type="match status" value="1"/>
</dbReference>
<keyword evidence="9 10" id="KW-0539">Nucleus</keyword>
<comment type="caution">
    <text evidence="12">The sequence shown here is derived from an EMBL/GenBank/DDBJ whole genome shotgun (WGS) entry which is preliminary data.</text>
</comment>
<name>A0A1Y1U5W7_9TREE</name>
<dbReference type="InterPro" id="IPR038567">
    <property type="entry name" value="T_Elf1_sf"/>
</dbReference>
<feature type="region of interest" description="Disordered" evidence="11">
    <location>
        <begin position="81"/>
        <end position="186"/>
    </location>
</feature>
<dbReference type="InParanoid" id="A0A1Y1U5W7"/>
<evidence type="ECO:0000256" key="8">
    <source>
        <dbReference type="ARBA" id="ARBA00023163"/>
    </source>
</evidence>
<dbReference type="GO" id="GO:0006368">
    <property type="term" value="P:transcription elongation by RNA polymerase II"/>
    <property type="evidence" value="ECO:0007669"/>
    <property type="project" value="TreeGrafter"/>
</dbReference>
<dbReference type="GO" id="GO:0008270">
    <property type="term" value="F:zinc ion binding"/>
    <property type="evidence" value="ECO:0007669"/>
    <property type="project" value="UniProtKB-KW"/>
</dbReference>
<accession>A0A1Y1U5W7</accession>
<evidence type="ECO:0000256" key="7">
    <source>
        <dbReference type="ARBA" id="ARBA00023015"/>
    </source>
</evidence>
<gene>
    <name evidence="12" type="ORF">BD324DRAFT_639749</name>
</gene>
<dbReference type="GO" id="GO:0008023">
    <property type="term" value="C:transcription elongation factor complex"/>
    <property type="evidence" value="ECO:0007669"/>
    <property type="project" value="TreeGrafter"/>
</dbReference>
<protein>
    <recommendedName>
        <fullName evidence="10">Transcription elongation factor 1 homolog</fullName>
    </recommendedName>
</protein>
<evidence type="ECO:0000313" key="13">
    <source>
        <dbReference type="Proteomes" id="UP000193218"/>
    </source>
</evidence>